<dbReference type="OrthoDB" id="181905at2"/>
<dbReference type="EMBL" id="CP001032">
    <property type="protein sequence ID" value="ACB75597.1"/>
    <property type="molecule type" value="Genomic_DNA"/>
</dbReference>
<feature type="transmembrane region" description="Helical" evidence="8">
    <location>
        <begin position="95"/>
        <end position="118"/>
    </location>
</feature>
<evidence type="ECO:0000256" key="4">
    <source>
        <dbReference type="ARBA" id="ARBA00022475"/>
    </source>
</evidence>
<protein>
    <recommendedName>
        <fullName evidence="11">Sugar (Glycoside-Pentoside-Hexuronide) transporter</fullName>
    </recommendedName>
</protein>
<gene>
    <name evidence="9" type="ordered locus">Oter_2315</name>
</gene>
<feature type="transmembrane region" description="Helical" evidence="8">
    <location>
        <begin position="233"/>
        <end position="255"/>
    </location>
</feature>
<evidence type="ECO:0000256" key="2">
    <source>
        <dbReference type="ARBA" id="ARBA00009617"/>
    </source>
</evidence>
<evidence type="ECO:0000256" key="7">
    <source>
        <dbReference type="ARBA" id="ARBA00023136"/>
    </source>
</evidence>
<comment type="similarity">
    <text evidence="2">Belongs to the sodium:galactoside symporter (TC 2.A.2) family.</text>
</comment>
<dbReference type="HOGENOM" id="CLU_027408_6_0_0"/>
<dbReference type="InterPro" id="IPR018043">
    <property type="entry name" value="Na/Gal_symport_CS"/>
</dbReference>
<feature type="transmembrane region" description="Helical" evidence="8">
    <location>
        <begin position="355"/>
        <end position="375"/>
    </location>
</feature>
<feature type="transmembrane region" description="Helical" evidence="8">
    <location>
        <begin position="328"/>
        <end position="348"/>
    </location>
</feature>
<keyword evidence="10" id="KW-1185">Reference proteome</keyword>
<dbReference type="PANTHER" id="PTHR11328">
    <property type="entry name" value="MAJOR FACILITATOR SUPERFAMILY DOMAIN-CONTAINING PROTEIN"/>
    <property type="match status" value="1"/>
</dbReference>
<evidence type="ECO:0000313" key="10">
    <source>
        <dbReference type="Proteomes" id="UP000007013"/>
    </source>
</evidence>
<comment type="subcellular location">
    <subcellularLocation>
        <location evidence="1">Cell membrane</location>
        <topology evidence="1">Multi-pass membrane protein</topology>
    </subcellularLocation>
</comment>
<keyword evidence="4" id="KW-1003">Cell membrane</keyword>
<organism evidence="9 10">
    <name type="scientific">Opitutus terrae (strain DSM 11246 / JCM 15787 / PB90-1)</name>
    <dbReference type="NCBI Taxonomy" id="452637"/>
    <lineage>
        <taxon>Bacteria</taxon>
        <taxon>Pseudomonadati</taxon>
        <taxon>Verrucomicrobiota</taxon>
        <taxon>Opitutia</taxon>
        <taxon>Opitutales</taxon>
        <taxon>Opitutaceae</taxon>
        <taxon>Opitutus</taxon>
    </lineage>
</organism>
<dbReference type="PROSITE" id="PS00872">
    <property type="entry name" value="NA_GALACTOSIDE_SYMP"/>
    <property type="match status" value="1"/>
</dbReference>
<dbReference type="RefSeq" id="WP_012375134.1">
    <property type="nucleotide sequence ID" value="NC_010571.1"/>
</dbReference>
<keyword evidence="5 8" id="KW-0812">Transmembrane</keyword>
<feature type="transmembrane region" description="Helical" evidence="8">
    <location>
        <begin position="381"/>
        <end position="401"/>
    </location>
</feature>
<dbReference type="GO" id="GO:0008643">
    <property type="term" value="P:carbohydrate transport"/>
    <property type="evidence" value="ECO:0007669"/>
    <property type="project" value="InterPro"/>
</dbReference>
<evidence type="ECO:0000256" key="3">
    <source>
        <dbReference type="ARBA" id="ARBA00022448"/>
    </source>
</evidence>
<dbReference type="GO" id="GO:0015293">
    <property type="term" value="F:symporter activity"/>
    <property type="evidence" value="ECO:0007669"/>
    <property type="project" value="InterPro"/>
</dbReference>
<dbReference type="eggNOG" id="COG2211">
    <property type="taxonomic scope" value="Bacteria"/>
</dbReference>
<evidence type="ECO:0000256" key="6">
    <source>
        <dbReference type="ARBA" id="ARBA00022989"/>
    </source>
</evidence>
<dbReference type="GO" id="GO:0005886">
    <property type="term" value="C:plasma membrane"/>
    <property type="evidence" value="ECO:0007669"/>
    <property type="project" value="UniProtKB-SubCell"/>
</dbReference>
<evidence type="ECO:0000256" key="1">
    <source>
        <dbReference type="ARBA" id="ARBA00004651"/>
    </source>
</evidence>
<evidence type="ECO:0000256" key="5">
    <source>
        <dbReference type="ARBA" id="ARBA00022692"/>
    </source>
</evidence>
<accession>B1ZQI8</accession>
<dbReference type="InterPro" id="IPR036259">
    <property type="entry name" value="MFS_trans_sf"/>
</dbReference>
<keyword evidence="3" id="KW-0813">Transport</keyword>
<evidence type="ECO:0000313" key="9">
    <source>
        <dbReference type="EMBL" id="ACB75597.1"/>
    </source>
</evidence>
<dbReference type="AlphaFoldDB" id="B1ZQI8"/>
<evidence type="ECO:0000256" key="8">
    <source>
        <dbReference type="SAM" id="Phobius"/>
    </source>
</evidence>
<feature type="transmembrane region" description="Helical" evidence="8">
    <location>
        <begin position="44"/>
        <end position="66"/>
    </location>
</feature>
<feature type="transmembrane region" description="Helical" evidence="8">
    <location>
        <begin position="466"/>
        <end position="490"/>
    </location>
</feature>
<reference evidence="9 10" key="1">
    <citation type="journal article" date="2011" name="J. Bacteriol.">
        <title>Genome sequence of the verrucomicrobium Opitutus terrae PB90-1, an abundant inhabitant of rice paddy soil ecosystems.</title>
        <authorList>
            <person name="van Passel M.W."/>
            <person name="Kant R."/>
            <person name="Palva A."/>
            <person name="Copeland A."/>
            <person name="Lucas S."/>
            <person name="Lapidus A."/>
            <person name="Glavina del Rio T."/>
            <person name="Pitluck S."/>
            <person name="Goltsman E."/>
            <person name="Clum A."/>
            <person name="Sun H."/>
            <person name="Schmutz J."/>
            <person name="Larimer F.W."/>
            <person name="Land M.L."/>
            <person name="Hauser L."/>
            <person name="Kyrpides N."/>
            <person name="Mikhailova N."/>
            <person name="Richardson P.P."/>
            <person name="Janssen P.H."/>
            <person name="de Vos W.M."/>
            <person name="Smidt H."/>
        </authorList>
    </citation>
    <scope>NUCLEOTIDE SEQUENCE [LARGE SCALE GENOMIC DNA]</scope>
    <source>
        <strain evidence="10">DSM 11246 / JCM 15787 / PB90-1</strain>
    </source>
</reference>
<dbReference type="InterPro" id="IPR039672">
    <property type="entry name" value="MFS_2"/>
</dbReference>
<dbReference type="STRING" id="452637.Oter_2315"/>
<feature type="transmembrane region" description="Helical" evidence="8">
    <location>
        <begin position="289"/>
        <end position="308"/>
    </location>
</feature>
<dbReference type="SUPFAM" id="SSF103473">
    <property type="entry name" value="MFS general substrate transporter"/>
    <property type="match status" value="1"/>
</dbReference>
<feature type="transmembrane region" description="Helical" evidence="8">
    <location>
        <begin position="422"/>
        <end position="446"/>
    </location>
</feature>
<keyword evidence="7 8" id="KW-0472">Membrane</keyword>
<keyword evidence="6 8" id="KW-1133">Transmembrane helix</keyword>
<dbReference type="GO" id="GO:0006814">
    <property type="term" value="P:sodium ion transport"/>
    <property type="evidence" value="ECO:0007669"/>
    <property type="project" value="InterPro"/>
</dbReference>
<evidence type="ECO:0008006" key="11">
    <source>
        <dbReference type="Google" id="ProtNLM"/>
    </source>
</evidence>
<dbReference type="Pfam" id="PF13347">
    <property type="entry name" value="MFS_2"/>
    <property type="match status" value="1"/>
</dbReference>
<proteinExistence type="inferred from homology"/>
<sequence length="511" mass="56457">MQENPSVQASTVTAHADKVPVPQKLAYGLGTFHDMWGHWLYPNIGFQVFNIFLGVAPWLIGVALFANRVFDAIADPLFGWLSDNTRTRWGRRRPYILIAGVIGGLCFPLLVAVGPGWGTTTIFGREISNYFWFMIGSSALFLPIMSAFKVPYDCMGAEMTPDYNERTSVWSFRNGVQKFAELGLFFGAQFMTMAVWVGATNENVWARIKQLLTSATAWKAAPEGTLPNILLGAQVYCTVLGVLMAIASVVMFFTIRERYYGNLASKQDKVKLIDTLGMTLKCRPFRMQLLMKMPYAMGTSMVGALGYYDTVYYVCRGNLGEGAVWNFRMGIAGMVFGFLGIPVFSYIARRLGKRHGVMAVLIAALFVFAATWWLYNPDIKWLQIFATGLIAFTGAGFWMLDGAIGGDVIDYDELETGKRREGAFTACGSWIMKVGMALGAGASGVILSVTGFDAALGGGQTEHTLFMIRFLLAVVPIAGILLALVMIYFFPLTPEKMAEIRQQLEVRRGKV</sequence>
<dbReference type="Proteomes" id="UP000007013">
    <property type="component" value="Chromosome"/>
</dbReference>
<feature type="transmembrane region" description="Helical" evidence="8">
    <location>
        <begin position="130"/>
        <end position="148"/>
    </location>
</feature>
<name>B1ZQI8_OPITP</name>
<dbReference type="Gene3D" id="1.20.1250.20">
    <property type="entry name" value="MFS general substrate transporter like domains"/>
    <property type="match status" value="1"/>
</dbReference>
<dbReference type="PANTHER" id="PTHR11328:SF24">
    <property type="entry name" value="MAJOR FACILITATOR SUPERFAMILY (MFS) PROFILE DOMAIN-CONTAINING PROTEIN"/>
    <property type="match status" value="1"/>
</dbReference>
<feature type="transmembrane region" description="Helical" evidence="8">
    <location>
        <begin position="179"/>
        <end position="199"/>
    </location>
</feature>
<dbReference type="KEGG" id="ote:Oter_2315"/>